<feature type="non-terminal residue" evidence="1">
    <location>
        <position position="1"/>
    </location>
</feature>
<name>A0A381XMP8_9ZZZZ</name>
<gene>
    <name evidence="1" type="ORF">METZ01_LOCUS118616</name>
</gene>
<sequence length="961" mass="100465">DAAGNDLDVDISLLSTANSLKNANITVDGITPAKIVLDSIIVAGTGAGDTTVQGYWNQYSDKFTFYMSIPATGTDPTLTGGNIQLQVDFDGAYTNLGSATAIGSGDQGNTKFSIEVNAATFEGTTGWTNGDEAKFKAIITDDAGNSTTGDQAATKINIDETSPSDPTIADTTTVGAPVVDGYWNASNTNIQVSVNVPNEADLVGGKFQIQAKISDSGASNWADIGAPKTALTTYNDIQTITVAKASLAGHAGYADAATITYRAVMWDKAGNQKLGSAYAGTQLIDITVPTVSKAFANTPASILKAGDSHNITVRLTENPTVSGTPKLALDTDNSPGTTVGSASYASKSSTDMVFSYTVGTTEYSVDPNYLNVNTNSPITLTSAYIRDVAGNDANLDFAGVTGTNALPTSKVQVDGVAPDLKKTGTVVTSGSGVTIRSGYFNSTNDSVSITVPLSETDASIVGGKVEVYVKLTTDVNWVKTGADQSISAADKNAASKTVYVNKSQLNTANNFITNNEGKTLEFTVKVYDSPGNSTEYTKSDSKIIIDTTAPTDKKMADIVTLGGNVVDNYWNSTNTSTNIIVNLDNTDATLTNGEVVIQGTNNNGTNWADLRQIVGGAESDTATIVTLASTITLAVEFSYNTVGKYGIETFPTSYNSTLADGNTLYFRAAVLDAAGNKTLWSKSDSSLVVKQTLPTVSMVTSSVTNRAYKAGTKLRLLAVSKSNNSLGVTEKLYVTGTPTLELETGTADAVVSYVARSASDDSIAFDYTIESPHTSSDLNYKNATTSLSIGAGVSVLDAYGNPLDTALPALDNANSLGGKKDIEIDTTPPSVLFTYDDPDSLVRFEDGTLVITATFSDSIQIDSIPRITVDFPSNTAGDKSNINMTRTSGKIYKYSLPLVDDSDGLIAVSLSAVDKALNPLVADSIFADTIITIDNTDPVAFSTGLVTLFGDTVSGSWFNKS</sequence>
<feature type="non-terminal residue" evidence="1">
    <location>
        <position position="961"/>
    </location>
</feature>
<organism evidence="1">
    <name type="scientific">marine metagenome</name>
    <dbReference type="NCBI Taxonomy" id="408172"/>
    <lineage>
        <taxon>unclassified sequences</taxon>
        <taxon>metagenomes</taxon>
        <taxon>ecological metagenomes</taxon>
    </lineage>
</organism>
<dbReference type="AlphaFoldDB" id="A0A381XMP8"/>
<proteinExistence type="predicted"/>
<accession>A0A381XMP8</accession>
<reference evidence="1" key="1">
    <citation type="submission" date="2018-05" db="EMBL/GenBank/DDBJ databases">
        <authorList>
            <person name="Lanie J.A."/>
            <person name="Ng W.-L."/>
            <person name="Kazmierczak K.M."/>
            <person name="Andrzejewski T.M."/>
            <person name="Davidsen T.M."/>
            <person name="Wayne K.J."/>
            <person name="Tettelin H."/>
            <person name="Glass J.I."/>
            <person name="Rusch D."/>
            <person name="Podicherti R."/>
            <person name="Tsui H.-C.T."/>
            <person name="Winkler M.E."/>
        </authorList>
    </citation>
    <scope>NUCLEOTIDE SEQUENCE</scope>
</reference>
<dbReference type="EMBL" id="UINC01015651">
    <property type="protein sequence ID" value="SVA65762.1"/>
    <property type="molecule type" value="Genomic_DNA"/>
</dbReference>
<evidence type="ECO:0008006" key="2">
    <source>
        <dbReference type="Google" id="ProtNLM"/>
    </source>
</evidence>
<evidence type="ECO:0000313" key="1">
    <source>
        <dbReference type="EMBL" id="SVA65762.1"/>
    </source>
</evidence>
<protein>
    <recommendedName>
        <fullName evidence="2">Bacterial Ig-like domain-containing protein</fullName>
    </recommendedName>
</protein>